<dbReference type="InterPro" id="IPR001268">
    <property type="entry name" value="NADH_UbQ_OxRdtase_30kDa_su"/>
</dbReference>
<dbReference type="Proteomes" id="UP000184423">
    <property type="component" value="Unassembled WGS sequence"/>
</dbReference>
<dbReference type="SUPFAM" id="SSF143243">
    <property type="entry name" value="Nqo5-like"/>
    <property type="match status" value="1"/>
</dbReference>
<name>A0A1M4TTH2_9CLOT</name>
<dbReference type="GO" id="GO:0008137">
    <property type="term" value="F:NADH dehydrogenase (ubiquinone) activity"/>
    <property type="evidence" value="ECO:0007669"/>
    <property type="project" value="InterPro"/>
</dbReference>
<proteinExistence type="inferred from homology"/>
<dbReference type="PANTHER" id="PTHR10884">
    <property type="entry name" value="NADH DEHYDROGENASE UBIQUINONE IRON-SULFUR PROTEIN 3"/>
    <property type="match status" value="1"/>
</dbReference>
<evidence type="ECO:0000313" key="4">
    <source>
        <dbReference type="Proteomes" id="UP000184423"/>
    </source>
</evidence>
<dbReference type="RefSeq" id="WP_027307779.1">
    <property type="nucleotide sequence ID" value="NZ_FQVG01000005.1"/>
</dbReference>
<dbReference type="PANTHER" id="PTHR10884:SF14">
    <property type="entry name" value="NADH DEHYDROGENASE [UBIQUINONE] IRON-SULFUR PROTEIN 3, MITOCHONDRIAL"/>
    <property type="match status" value="1"/>
</dbReference>
<comment type="similarity">
    <text evidence="1">Belongs to the complex I 30 kDa subunit family.</text>
</comment>
<gene>
    <name evidence="3" type="ORF">SAMN02746091_00471</name>
</gene>
<evidence type="ECO:0000259" key="2">
    <source>
        <dbReference type="Pfam" id="PF00329"/>
    </source>
</evidence>
<dbReference type="Pfam" id="PF00329">
    <property type="entry name" value="Complex1_30kDa"/>
    <property type="match status" value="1"/>
</dbReference>
<feature type="domain" description="NADH:ubiquinone oxidoreductase 30kDa subunit" evidence="2">
    <location>
        <begin position="30"/>
        <end position="146"/>
    </location>
</feature>
<dbReference type="EMBL" id="FQVG01000005">
    <property type="protein sequence ID" value="SHE47728.1"/>
    <property type="molecule type" value="Genomic_DNA"/>
</dbReference>
<reference evidence="4" key="1">
    <citation type="submission" date="2016-11" db="EMBL/GenBank/DDBJ databases">
        <authorList>
            <person name="Varghese N."/>
            <person name="Submissions S."/>
        </authorList>
    </citation>
    <scope>NUCLEOTIDE SEQUENCE [LARGE SCALE GENOMIC DNA]</scope>
    <source>
        <strain evidence="4">DSM 10124</strain>
    </source>
</reference>
<protein>
    <submittedName>
        <fullName evidence="3">NADH-quinone oxidoreductase subunit C</fullName>
    </submittedName>
</protein>
<dbReference type="InterPro" id="IPR037232">
    <property type="entry name" value="NADH_quin_OxRdtase_su_C/D-like"/>
</dbReference>
<evidence type="ECO:0000256" key="1">
    <source>
        <dbReference type="ARBA" id="ARBA00007569"/>
    </source>
</evidence>
<organism evidence="3 4">
    <name type="scientific">Caloramator proteoclasticus DSM 10124</name>
    <dbReference type="NCBI Taxonomy" id="1121262"/>
    <lineage>
        <taxon>Bacteria</taxon>
        <taxon>Bacillati</taxon>
        <taxon>Bacillota</taxon>
        <taxon>Clostridia</taxon>
        <taxon>Eubacteriales</taxon>
        <taxon>Clostridiaceae</taxon>
        <taxon>Caloramator</taxon>
    </lineage>
</organism>
<sequence length="161" mass="19054">MKMQKSDIINILVDRGYSVFDLYHNQIALAVKKENLLNDLIFLRSIGFEHLSFITAVDFIDEGEFEVVYHIWSYTHKIHILVKVRVDRNNPVVPTVIDLWEQSQFYEQEVHEFFGIKFEGNNDLSPLFLENWVDIPPLRKDFDTREFSIRLYDAEVDGGDR</sequence>
<keyword evidence="4" id="KW-1185">Reference proteome</keyword>
<evidence type="ECO:0000313" key="3">
    <source>
        <dbReference type="EMBL" id="SHE47728.1"/>
    </source>
</evidence>
<accession>A0A1M4TTH2</accession>
<dbReference type="Gene3D" id="3.30.460.80">
    <property type="entry name" value="NADH:ubiquinone oxidoreductase, 30kDa subunit"/>
    <property type="match status" value="1"/>
</dbReference>
<dbReference type="AlphaFoldDB" id="A0A1M4TTH2"/>